<evidence type="ECO:0000313" key="3">
    <source>
        <dbReference type="RefSeq" id="XP_021858775.2"/>
    </source>
</evidence>
<dbReference type="Proteomes" id="UP000813463">
    <property type="component" value="Chromosome 4"/>
</dbReference>
<evidence type="ECO:0000256" key="1">
    <source>
        <dbReference type="SAM" id="MobiDB-lite"/>
    </source>
</evidence>
<dbReference type="PANTHER" id="PTHR35318">
    <property type="entry name" value="BNAA10G08410D PROTEIN"/>
    <property type="match status" value="1"/>
</dbReference>
<dbReference type="AlphaFoldDB" id="A0A9R0K523"/>
<organism evidence="2 3">
    <name type="scientific">Spinacia oleracea</name>
    <name type="common">Spinach</name>
    <dbReference type="NCBI Taxonomy" id="3562"/>
    <lineage>
        <taxon>Eukaryota</taxon>
        <taxon>Viridiplantae</taxon>
        <taxon>Streptophyta</taxon>
        <taxon>Embryophyta</taxon>
        <taxon>Tracheophyta</taxon>
        <taxon>Spermatophyta</taxon>
        <taxon>Magnoliopsida</taxon>
        <taxon>eudicotyledons</taxon>
        <taxon>Gunneridae</taxon>
        <taxon>Pentapetalae</taxon>
        <taxon>Caryophyllales</taxon>
        <taxon>Chenopodiaceae</taxon>
        <taxon>Chenopodioideae</taxon>
        <taxon>Anserineae</taxon>
        <taxon>Spinacia</taxon>
    </lineage>
</organism>
<reference evidence="2" key="1">
    <citation type="journal article" date="2021" name="Nat. Commun.">
        <title>Genomic analyses provide insights into spinach domestication and the genetic basis of agronomic traits.</title>
        <authorList>
            <person name="Cai X."/>
            <person name="Sun X."/>
            <person name="Xu C."/>
            <person name="Sun H."/>
            <person name="Wang X."/>
            <person name="Ge C."/>
            <person name="Zhang Z."/>
            <person name="Wang Q."/>
            <person name="Fei Z."/>
            <person name="Jiao C."/>
            <person name="Wang Q."/>
        </authorList>
    </citation>
    <scope>NUCLEOTIDE SEQUENCE [LARGE SCALE GENOMIC DNA]</scope>
    <source>
        <strain evidence="2">cv. Varoflay</strain>
    </source>
</reference>
<dbReference type="KEGG" id="soe:110797950"/>
<dbReference type="GeneID" id="110797950"/>
<name>A0A9R0K523_SPIOL</name>
<accession>A0A9R0K523</accession>
<sequence length="140" mass="15296">MKFLFECVTCSSMINSSSSSSSSDSEDSLSPPTSTMEETSSLVAAVNNNNRRKRVPTRGSSVDCNWKPSLFAIAEDNAVSATLKKPVNRQQPVSKVVSQRNVKRCASSPVEVNARSRSHDFSREPLPMVFPAFSAAPFMF</sequence>
<feature type="region of interest" description="Disordered" evidence="1">
    <location>
        <begin position="13"/>
        <end position="60"/>
    </location>
</feature>
<dbReference type="RefSeq" id="XP_021858775.2">
    <property type="nucleotide sequence ID" value="XM_022003083.2"/>
</dbReference>
<proteinExistence type="predicted"/>
<reference evidence="3" key="2">
    <citation type="submission" date="2025-08" db="UniProtKB">
        <authorList>
            <consortium name="RefSeq"/>
        </authorList>
    </citation>
    <scope>IDENTIFICATION</scope>
    <source>
        <tissue evidence="3">Leaf</tissue>
    </source>
</reference>
<dbReference type="PANTHER" id="PTHR35318:SF2">
    <property type="entry name" value="OS08G0138900 PROTEIN"/>
    <property type="match status" value="1"/>
</dbReference>
<protein>
    <submittedName>
        <fullName evidence="3">Uncharacterized protein</fullName>
    </submittedName>
</protein>
<gene>
    <name evidence="3" type="primary">LOC110797950</name>
</gene>
<evidence type="ECO:0000313" key="2">
    <source>
        <dbReference type="Proteomes" id="UP000813463"/>
    </source>
</evidence>
<feature type="compositionally biased region" description="Low complexity" evidence="1">
    <location>
        <begin position="13"/>
        <end position="49"/>
    </location>
</feature>
<keyword evidence="2" id="KW-1185">Reference proteome</keyword>